<dbReference type="CTD" id="353"/>
<proteinExistence type="inferred from homology"/>
<keyword evidence="9" id="KW-0328">Glycosyltransferase</keyword>
<evidence type="ECO:0000256" key="11">
    <source>
        <dbReference type="ARBA" id="ARBA00022726"/>
    </source>
</evidence>
<keyword evidence="11" id="KW-0660">Purine salvage</keyword>
<dbReference type="PANTHER" id="PTHR32315">
    <property type="entry name" value="ADENINE PHOSPHORIBOSYLTRANSFERASE"/>
    <property type="match status" value="1"/>
</dbReference>
<dbReference type="SUPFAM" id="SSF53271">
    <property type="entry name" value="PRTase-like"/>
    <property type="match status" value="1"/>
</dbReference>
<evidence type="ECO:0000256" key="6">
    <source>
        <dbReference type="ARBA" id="ARBA00011738"/>
    </source>
</evidence>
<evidence type="ECO:0000256" key="7">
    <source>
        <dbReference type="ARBA" id="ARBA00011893"/>
    </source>
</evidence>
<keyword evidence="14" id="KW-1185">Reference proteome</keyword>
<evidence type="ECO:0000259" key="12">
    <source>
        <dbReference type="Pfam" id="PF00156"/>
    </source>
</evidence>
<dbReference type="InterPro" id="IPR029057">
    <property type="entry name" value="PRTase-like"/>
</dbReference>
<sequence>MDRVKGLIESYTDFPKKGVQFRDIMPVFRDPEAYTSLLVALQNRISALAPDCAGLVGTESRGFMLAAPLAIRMKLPFIPLRKPGKLPGHVFQKSFEKEYGKDTLEVQAAAIEKGKRYVILDDLLATGGTLKAACDIIKDCEAMIFLLKACCRPPGFPLKFCPDSLPQRGRQEKIILNK</sequence>
<evidence type="ECO:0000256" key="5">
    <source>
        <dbReference type="ARBA" id="ARBA00008391"/>
    </source>
</evidence>
<dbReference type="GeneID" id="111248364"/>
<organism evidence="13 14">
    <name type="scientific">Varroa destructor</name>
    <name type="common">Honeybee mite</name>
    <dbReference type="NCBI Taxonomy" id="109461"/>
    <lineage>
        <taxon>Eukaryota</taxon>
        <taxon>Metazoa</taxon>
        <taxon>Ecdysozoa</taxon>
        <taxon>Arthropoda</taxon>
        <taxon>Chelicerata</taxon>
        <taxon>Arachnida</taxon>
        <taxon>Acari</taxon>
        <taxon>Parasitiformes</taxon>
        <taxon>Mesostigmata</taxon>
        <taxon>Gamasina</taxon>
        <taxon>Dermanyssoidea</taxon>
        <taxon>Varroidae</taxon>
        <taxon>Varroa</taxon>
    </lineage>
</organism>
<dbReference type="RefSeq" id="XP_022656303.1">
    <property type="nucleotide sequence ID" value="XM_022800568.1"/>
</dbReference>
<dbReference type="CDD" id="cd06223">
    <property type="entry name" value="PRTases_typeI"/>
    <property type="match status" value="1"/>
</dbReference>
<dbReference type="GO" id="GO:0016208">
    <property type="term" value="F:AMP binding"/>
    <property type="evidence" value="ECO:0007669"/>
    <property type="project" value="TreeGrafter"/>
</dbReference>
<comment type="pathway">
    <text evidence="4">Purine metabolism; AMP biosynthesis via salvage pathway; AMP from adenine: step 1/1.</text>
</comment>
<evidence type="ECO:0000256" key="4">
    <source>
        <dbReference type="ARBA" id="ARBA00004659"/>
    </source>
</evidence>
<keyword evidence="10" id="KW-0808">Transferase</keyword>
<comment type="subunit">
    <text evidence="6">Homodimer.</text>
</comment>
<dbReference type="KEGG" id="vde:111248364"/>
<reference evidence="13" key="1">
    <citation type="submission" date="2021-01" db="UniProtKB">
        <authorList>
            <consortium name="EnsemblMetazoa"/>
        </authorList>
    </citation>
    <scope>IDENTIFICATION</scope>
</reference>
<dbReference type="GO" id="GO:0003999">
    <property type="term" value="F:adenine phosphoribosyltransferase activity"/>
    <property type="evidence" value="ECO:0007669"/>
    <property type="project" value="UniProtKB-EC"/>
</dbReference>
<dbReference type="EC" id="2.4.2.7" evidence="7"/>
<comment type="function">
    <text evidence="2">Catalyzes a salvage reaction resulting in the formation of AMP, that is energically less costly than de novo synthesis.</text>
</comment>
<dbReference type="GO" id="GO:0044209">
    <property type="term" value="P:AMP salvage"/>
    <property type="evidence" value="ECO:0007669"/>
    <property type="project" value="TreeGrafter"/>
</dbReference>
<dbReference type="GO" id="GO:0002055">
    <property type="term" value="F:adenine binding"/>
    <property type="evidence" value="ECO:0007669"/>
    <property type="project" value="TreeGrafter"/>
</dbReference>
<feature type="domain" description="Phosphoribosyltransferase" evidence="12">
    <location>
        <begin position="55"/>
        <end position="142"/>
    </location>
</feature>
<dbReference type="FunCoup" id="A0A7M7M7X6">
    <property type="interactions" value="617"/>
</dbReference>
<dbReference type="GO" id="GO:0006168">
    <property type="term" value="P:adenine salvage"/>
    <property type="evidence" value="ECO:0007669"/>
    <property type="project" value="TreeGrafter"/>
</dbReference>
<dbReference type="InParanoid" id="A0A7M7M7X6"/>
<comment type="catalytic activity">
    <reaction evidence="1">
        <text>AMP + diphosphate = 5-phospho-alpha-D-ribose 1-diphosphate + adenine</text>
        <dbReference type="Rhea" id="RHEA:16609"/>
        <dbReference type="ChEBI" id="CHEBI:16708"/>
        <dbReference type="ChEBI" id="CHEBI:33019"/>
        <dbReference type="ChEBI" id="CHEBI:58017"/>
        <dbReference type="ChEBI" id="CHEBI:456215"/>
        <dbReference type="EC" id="2.4.2.7"/>
    </reaction>
</comment>
<dbReference type="Pfam" id="PF00156">
    <property type="entry name" value="Pribosyltran"/>
    <property type="match status" value="1"/>
</dbReference>
<dbReference type="OrthoDB" id="363185at2759"/>
<evidence type="ECO:0000256" key="8">
    <source>
        <dbReference type="ARBA" id="ARBA00022490"/>
    </source>
</evidence>
<comment type="similarity">
    <text evidence="5">Belongs to the purine/pyrimidine phosphoribosyltransferase family.</text>
</comment>
<dbReference type="NCBIfam" id="NF002636">
    <property type="entry name" value="PRK02304.1-5"/>
    <property type="match status" value="1"/>
</dbReference>
<evidence type="ECO:0000256" key="1">
    <source>
        <dbReference type="ARBA" id="ARBA00000868"/>
    </source>
</evidence>
<evidence type="ECO:0000313" key="14">
    <source>
        <dbReference type="Proteomes" id="UP000594260"/>
    </source>
</evidence>
<dbReference type="GO" id="GO:0006166">
    <property type="term" value="P:purine ribonucleoside salvage"/>
    <property type="evidence" value="ECO:0007669"/>
    <property type="project" value="UniProtKB-KW"/>
</dbReference>
<dbReference type="Gene3D" id="3.40.50.2020">
    <property type="match status" value="1"/>
</dbReference>
<evidence type="ECO:0000256" key="10">
    <source>
        <dbReference type="ARBA" id="ARBA00022679"/>
    </source>
</evidence>
<evidence type="ECO:0000256" key="3">
    <source>
        <dbReference type="ARBA" id="ARBA00004496"/>
    </source>
</evidence>
<dbReference type="Proteomes" id="UP000594260">
    <property type="component" value="Unplaced"/>
</dbReference>
<dbReference type="PANTHER" id="PTHR32315:SF3">
    <property type="entry name" value="ADENINE PHOSPHORIBOSYLTRANSFERASE"/>
    <property type="match status" value="1"/>
</dbReference>
<dbReference type="FunFam" id="3.40.50.2020:FF:000004">
    <property type="entry name" value="Adenine phosphoribosyltransferase"/>
    <property type="match status" value="1"/>
</dbReference>
<accession>A0A7M7M7X6</accession>
<keyword evidence="8" id="KW-0963">Cytoplasm</keyword>
<dbReference type="InterPro" id="IPR000836">
    <property type="entry name" value="PRTase_dom"/>
</dbReference>
<protein>
    <recommendedName>
        <fullName evidence="7">adenine phosphoribosyltransferase</fullName>
        <ecNumber evidence="7">2.4.2.7</ecNumber>
    </recommendedName>
</protein>
<dbReference type="AlphaFoldDB" id="A0A7M7M7X6"/>
<dbReference type="GO" id="GO:0005737">
    <property type="term" value="C:cytoplasm"/>
    <property type="evidence" value="ECO:0007669"/>
    <property type="project" value="UniProtKB-SubCell"/>
</dbReference>
<dbReference type="EnsemblMetazoa" id="XM_022800568">
    <property type="protein sequence ID" value="XP_022656303"/>
    <property type="gene ID" value="LOC111248364"/>
</dbReference>
<evidence type="ECO:0000313" key="13">
    <source>
        <dbReference type="EnsemblMetazoa" id="XP_022656303"/>
    </source>
</evidence>
<dbReference type="InterPro" id="IPR050054">
    <property type="entry name" value="UPRTase/APRTase"/>
</dbReference>
<evidence type="ECO:0000256" key="2">
    <source>
        <dbReference type="ARBA" id="ARBA00003968"/>
    </source>
</evidence>
<evidence type="ECO:0000256" key="9">
    <source>
        <dbReference type="ARBA" id="ARBA00022676"/>
    </source>
</evidence>
<comment type="subcellular location">
    <subcellularLocation>
        <location evidence="3">Cytoplasm</location>
    </subcellularLocation>
</comment>
<name>A0A7M7M7X6_VARDE</name>